<dbReference type="GO" id="GO:1990180">
    <property type="term" value="P:mitochondrial tRNA 3'-end processing"/>
    <property type="evidence" value="ECO:0007669"/>
    <property type="project" value="TreeGrafter"/>
</dbReference>
<evidence type="ECO:0000259" key="12">
    <source>
        <dbReference type="Pfam" id="PF12706"/>
    </source>
</evidence>
<reference evidence="14" key="1">
    <citation type="journal article" date="2023" name="Mol. Phylogenet. Evol.">
        <title>Genome-scale phylogeny and comparative genomics of the fungal order Sordariales.</title>
        <authorList>
            <person name="Hensen N."/>
            <person name="Bonometti L."/>
            <person name="Westerberg I."/>
            <person name="Brannstrom I.O."/>
            <person name="Guillou S."/>
            <person name="Cros-Aarteil S."/>
            <person name="Calhoun S."/>
            <person name="Haridas S."/>
            <person name="Kuo A."/>
            <person name="Mondo S."/>
            <person name="Pangilinan J."/>
            <person name="Riley R."/>
            <person name="LaButti K."/>
            <person name="Andreopoulos B."/>
            <person name="Lipzen A."/>
            <person name="Chen C."/>
            <person name="Yan M."/>
            <person name="Daum C."/>
            <person name="Ng V."/>
            <person name="Clum A."/>
            <person name="Steindorff A."/>
            <person name="Ohm R.A."/>
            <person name="Martin F."/>
            <person name="Silar P."/>
            <person name="Natvig D.O."/>
            <person name="Lalanne C."/>
            <person name="Gautier V."/>
            <person name="Ament-Velasquez S.L."/>
            <person name="Kruys A."/>
            <person name="Hutchinson M.I."/>
            <person name="Powell A.J."/>
            <person name="Barry K."/>
            <person name="Miller A.N."/>
            <person name="Grigoriev I.V."/>
            <person name="Debuchy R."/>
            <person name="Gladieux P."/>
            <person name="Hiltunen Thoren M."/>
            <person name="Johannesson H."/>
        </authorList>
    </citation>
    <scope>NUCLEOTIDE SEQUENCE</scope>
    <source>
        <strain evidence="14">PSN309</strain>
    </source>
</reference>
<evidence type="ECO:0000313" key="14">
    <source>
        <dbReference type="EMBL" id="KAK4188664.1"/>
    </source>
</evidence>
<comment type="cofactor">
    <cofactor evidence="2">
        <name>Zn(2+)</name>
        <dbReference type="ChEBI" id="CHEBI:29105"/>
    </cofactor>
</comment>
<dbReference type="InterPro" id="IPR027794">
    <property type="entry name" value="tRNase_Z_dom"/>
</dbReference>
<comment type="catalytic activity">
    <reaction evidence="1">
        <text>Endonucleolytic cleavage of RNA, removing extra 3' nucleotides from tRNA precursor, generating 3' termini of tRNAs. A 3'-hydroxy group is left at the tRNA terminus and a 5'-phosphoryl group is left at the trailer molecule.</text>
        <dbReference type="EC" id="3.1.26.11"/>
    </reaction>
</comment>
<dbReference type="InterPro" id="IPR047151">
    <property type="entry name" value="RNZ2-like"/>
</dbReference>
<reference evidence="14" key="2">
    <citation type="submission" date="2023-05" db="EMBL/GenBank/DDBJ databases">
        <authorList>
            <consortium name="Lawrence Berkeley National Laboratory"/>
            <person name="Steindorff A."/>
            <person name="Hensen N."/>
            <person name="Bonometti L."/>
            <person name="Westerberg I."/>
            <person name="Brannstrom I.O."/>
            <person name="Guillou S."/>
            <person name="Cros-Aarteil S."/>
            <person name="Calhoun S."/>
            <person name="Haridas S."/>
            <person name="Kuo A."/>
            <person name="Mondo S."/>
            <person name="Pangilinan J."/>
            <person name="Riley R."/>
            <person name="Labutti K."/>
            <person name="Andreopoulos B."/>
            <person name="Lipzen A."/>
            <person name="Chen C."/>
            <person name="Yanf M."/>
            <person name="Daum C."/>
            <person name="Ng V."/>
            <person name="Clum A."/>
            <person name="Ohm R."/>
            <person name="Martin F."/>
            <person name="Silar P."/>
            <person name="Natvig D."/>
            <person name="Lalanne C."/>
            <person name="Gautier V."/>
            <person name="Ament-Velasquez S.L."/>
            <person name="Kruys A."/>
            <person name="Hutchinson M.I."/>
            <person name="Powell A.J."/>
            <person name="Barry K."/>
            <person name="Miller A.N."/>
            <person name="Grigoriev I.V."/>
            <person name="Debuchy R."/>
            <person name="Gladieux P."/>
            <person name="Thoren M.H."/>
            <person name="Johannesson H."/>
        </authorList>
    </citation>
    <scope>NUCLEOTIDE SEQUENCE</scope>
    <source>
        <strain evidence="14">PSN309</strain>
    </source>
</reference>
<evidence type="ECO:0000256" key="1">
    <source>
        <dbReference type="ARBA" id="ARBA00000402"/>
    </source>
</evidence>
<protein>
    <recommendedName>
        <fullName evidence="4">ribonuclease Z</fullName>
        <ecNumber evidence="4">3.1.26.11</ecNumber>
    </recommendedName>
</protein>
<keyword evidence="8" id="KW-0255">Endonuclease</keyword>
<dbReference type="EC" id="3.1.26.11" evidence="4"/>
<dbReference type="Pfam" id="PF13691">
    <property type="entry name" value="Lactamase_B_4"/>
    <property type="match status" value="1"/>
</dbReference>
<feature type="domain" description="tRNase Z endonuclease" evidence="13">
    <location>
        <begin position="157"/>
        <end position="219"/>
    </location>
</feature>
<keyword evidence="9" id="KW-0378">Hydrolase</keyword>
<evidence type="ECO:0000256" key="6">
    <source>
        <dbReference type="ARBA" id="ARBA00022722"/>
    </source>
</evidence>
<keyword evidence="5" id="KW-0819">tRNA processing</keyword>
<evidence type="ECO:0000256" key="4">
    <source>
        <dbReference type="ARBA" id="ARBA00012477"/>
    </source>
</evidence>
<dbReference type="CDD" id="cd07718">
    <property type="entry name" value="RNaseZ_ELAC1_ELAC2-C-term-like_MBL-fold"/>
    <property type="match status" value="1"/>
</dbReference>
<dbReference type="EMBL" id="MU864385">
    <property type="protein sequence ID" value="KAK4188664.1"/>
    <property type="molecule type" value="Genomic_DNA"/>
</dbReference>
<evidence type="ECO:0000256" key="11">
    <source>
        <dbReference type="SAM" id="MobiDB-lite"/>
    </source>
</evidence>
<evidence type="ECO:0000256" key="5">
    <source>
        <dbReference type="ARBA" id="ARBA00022694"/>
    </source>
</evidence>
<dbReference type="Pfam" id="PF12706">
    <property type="entry name" value="Lactamase_B_2"/>
    <property type="match status" value="1"/>
</dbReference>
<feature type="region of interest" description="Disordered" evidence="11">
    <location>
        <begin position="324"/>
        <end position="348"/>
    </location>
</feature>
<evidence type="ECO:0000256" key="7">
    <source>
        <dbReference type="ARBA" id="ARBA00022723"/>
    </source>
</evidence>
<evidence type="ECO:0000256" key="9">
    <source>
        <dbReference type="ARBA" id="ARBA00022801"/>
    </source>
</evidence>
<dbReference type="Proteomes" id="UP001302126">
    <property type="component" value="Unassembled WGS sequence"/>
</dbReference>
<evidence type="ECO:0000256" key="2">
    <source>
        <dbReference type="ARBA" id="ARBA00001947"/>
    </source>
</evidence>
<feature type="compositionally biased region" description="Polar residues" evidence="11">
    <location>
        <begin position="105"/>
        <end position="125"/>
    </location>
</feature>
<feature type="region of interest" description="Disordered" evidence="11">
    <location>
        <begin position="105"/>
        <end position="127"/>
    </location>
</feature>
<dbReference type="GO" id="GO:0046872">
    <property type="term" value="F:metal ion binding"/>
    <property type="evidence" value="ECO:0007669"/>
    <property type="project" value="UniProtKB-KW"/>
</dbReference>
<feature type="domain" description="Metallo-beta-lactamase" evidence="12">
    <location>
        <begin position="709"/>
        <end position="933"/>
    </location>
</feature>
<dbReference type="InterPro" id="IPR001279">
    <property type="entry name" value="Metallo-B-lactamas"/>
</dbReference>
<dbReference type="PANTHER" id="PTHR12553:SF49">
    <property type="entry name" value="ZINC PHOSPHODIESTERASE ELAC PROTEIN 2"/>
    <property type="match status" value="1"/>
</dbReference>
<dbReference type="Gene3D" id="3.60.15.10">
    <property type="entry name" value="Ribonuclease Z/Hydroxyacylglutathione hydrolase-like"/>
    <property type="match status" value="2"/>
</dbReference>
<keyword evidence="10" id="KW-0862">Zinc</keyword>
<feature type="region of interest" description="Disordered" evidence="11">
    <location>
        <begin position="25"/>
        <end position="87"/>
    </location>
</feature>
<sequence>MYPTKNLWRIDPRLARRVLLQTITSHQTTSSLPLRPPSPLETTEKTSETVEPVSWSPNPDSTAARKVAQTSGLRRPPLLRNYPSTLPPKSIVDLTPEQVIVELESSLSTRTSQDPRTAAQTSSPRLDQILVPETEPNPLKTAPVPYRTNRIMLAYVQVVGTPTADTPGACLVLHFDDRRYLFGRVAEGTQRLMVQRKLALAKIRNIFITGTVKWDSVGGLLGMILSVADVISLIKTAVDEHNEKKRAKGGKEKTNPAELGLSLTGGKNLTHVLATARHFIFRKGLALHVNEISSDSPAQRQDRKEPDYEDDNIRVWNLPISRCSSPGKKRKLSTSSEPSEDFEESEAKNQHIRESLVKDMFGSNWSLDTLQEVSLDKVDLPAKIFIRKDNQIQPYEGPMPGGSEPLPDIKVLVRLPWPAAKLENIPTATASTESMSYIIKTHPRRGKFDPVEATRLGVEKPDCKKLTAGESVTTKTGNVVTPEMVMSPPTPGTGIAVLDVPSQDLVPGLLNRPEWSDPELMKGINAIYWISSEEFDVRSDSSILEFIEKHSSLKHFFLGHEVTPNLLALEDPARQLIKMNRIDPDRFPVPVYSEKPASSEVSNGLVSASGDRMMLSPREDFDTEMTVPVLDVKKPLEELQTDCADVITLADAARQQISDPTFLAQVAESQADIPDLDTEIITLGTGSALPSKYRNVSATLIRVPGHGSFLLDCGENTLGQLRRCFGFSGADDVLRDLRGIYISHAHADHHLGMASVISRWSTVTSGSSPNLSLIATRKLQTWFSEYASVDAAIDNSRIVRVLLSNNGLKRWNINSKIGTTITLPGQDGSSSSFLQPEDIGLPRIEACYVDHCHDALAAVFTFPHSGLKIAYSGDCRPSTRFAEIGKGAHMLLHECTFEDSLQGDALAKKHSTLSEALTVGREMQARRILLTHFSQRYPKLPALPPVASDIVDGQPRKGDQAVVFAFDHMRVKLGEFRQAAAFIPALRLLLDEEAKEEEGETEEGEGEWEEG</sequence>
<comment type="caution">
    <text evidence="14">The sequence shown here is derived from an EMBL/GenBank/DDBJ whole genome shotgun (WGS) entry which is preliminary data.</text>
</comment>
<keyword evidence="7" id="KW-0479">Metal-binding</keyword>
<gene>
    <name evidence="14" type="ORF">QBC35DRAFT_495629</name>
</gene>
<dbReference type="GO" id="GO:0042781">
    <property type="term" value="F:3'-tRNA processing endoribonuclease activity"/>
    <property type="evidence" value="ECO:0007669"/>
    <property type="project" value="UniProtKB-EC"/>
</dbReference>
<keyword evidence="15" id="KW-1185">Reference proteome</keyword>
<dbReference type="GO" id="GO:0005739">
    <property type="term" value="C:mitochondrion"/>
    <property type="evidence" value="ECO:0007669"/>
    <property type="project" value="TreeGrafter"/>
</dbReference>
<evidence type="ECO:0000256" key="8">
    <source>
        <dbReference type="ARBA" id="ARBA00022759"/>
    </source>
</evidence>
<evidence type="ECO:0000259" key="13">
    <source>
        <dbReference type="Pfam" id="PF13691"/>
    </source>
</evidence>
<proteinExistence type="inferred from homology"/>
<dbReference type="PANTHER" id="PTHR12553">
    <property type="entry name" value="ZINC PHOSPHODIESTERASE ELAC PROTEIN 2"/>
    <property type="match status" value="1"/>
</dbReference>
<keyword evidence="6" id="KW-0540">Nuclease</keyword>
<evidence type="ECO:0000256" key="3">
    <source>
        <dbReference type="ARBA" id="ARBA00007823"/>
    </source>
</evidence>
<dbReference type="InterPro" id="IPR036866">
    <property type="entry name" value="RibonucZ/Hydroxyglut_hydro"/>
</dbReference>
<dbReference type="SUPFAM" id="SSF56281">
    <property type="entry name" value="Metallo-hydrolase/oxidoreductase"/>
    <property type="match status" value="2"/>
</dbReference>
<organism evidence="14 15">
    <name type="scientific">Podospora australis</name>
    <dbReference type="NCBI Taxonomy" id="1536484"/>
    <lineage>
        <taxon>Eukaryota</taxon>
        <taxon>Fungi</taxon>
        <taxon>Dikarya</taxon>
        <taxon>Ascomycota</taxon>
        <taxon>Pezizomycotina</taxon>
        <taxon>Sordariomycetes</taxon>
        <taxon>Sordariomycetidae</taxon>
        <taxon>Sordariales</taxon>
        <taxon>Podosporaceae</taxon>
        <taxon>Podospora</taxon>
    </lineage>
</organism>
<name>A0AAN7AJ83_9PEZI</name>
<accession>A0AAN7AJ83</accession>
<dbReference type="AlphaFoldDB" id="A0AAN7AJ83"/>
<evidence type="ECO:0000256" key="10">
    <source>
        <dbReference type="ARBA" id="ARBA00022833"/>
    </source>
</evidence>
<evidence type="ECO:0000313" key="15">
    <source>
        <dbReference type="Proteomes" id="UP001302126"/>
    </source>
</evidence>
<comment type="similarity">
    <text evidence="3">Belongs to the RNase Z family.</text>
</comment>